<evidence type="ECO:0000259" key="8">
    <source>
        <dbReference type="PROSITE" id="PS50157"/>
    </source>
</evidence>
<dbReference type="Gene3D" id="6.20.210.20">
    <property type="entry name" value="THAP domain"/>
    <property type="match status" value="1"/>
</dbReference>
<feature type="compositionally biased region" description="Basic and acidic residues" evidence="7">
    <location>
        <begin position="328"/>
        <end position="337"/>
    </location>
</feature>
<dbReference type="GO" id="GO:0003677">
    <property type="term" value="F:DNA binding"/>
    <property type="evidence" value="ECO:0007669"/>
    <property type="project" value="UniProtKB-UniRule"/>
</dbReference>
<evidence type="ECO:0000256" key="5">
    <source>
        <dbReference type="PROSITE-ProRule" id="PRU00042"/>
    </source>
</evidence>
<evidence type="ECO:0000256" key="6">
    <source>
        <dbReference type="PROSITE-ProRule" id="PRU00309"/>
    </source>
</evidence>
<dbReference type="Pfam" id="PF05485">
    <property type="entry name" value="THAP"/>
    <property type="match status" value="1"/>
</dbReference>
<evidence type="ECO:0000256" key="3">
    <source>
        <dbReference type="ARBA" id="ARBA00022833"/>
    </source>
</evidence>
<dbReference type="PROSITE" id="PS50950">
    <property type="entry name" value="ZF_THAP"/>
    <property type="match status" value="1"/>
</dbReference>
<evidence type="ECO:0000313" key="11">
    <source>
        <dbReference type="WBParaSite" id="ALUE_0000490901-mRNA-1"/>
    </source>
</evidence>
<evidence type="ECO:0000313" key="10">
    <source>
        <dbReference type="Proteomes" id="UP000036681"/>
    </source>
</evidence>
<dbReference type="InterPro" id="IPR013087">
    <property type="entry name" value="Znf_C2H2_type"/>
</dbReference>
<sequence>MEEENPLSMMRRVKTEVCHGGILRTHPVVIVDDQLPGVCSIDRGDDDEFYEEMDEDDDNDSMQNARFDNTLKTSGERHNVDTRPGVISLSTQIQPRPRCTVCRRFQDGCVRLFRWPRDLKVRRKWCAFFGLDENELALNLDNSYICSWHFDPDQFLYSDQKVYWAPDVCPRHKIRRPASFEPFPWELAANTTNSSNGLLNVDNKPGQRKRPKLPPPKATEIFFRQSKYRITGKTRHPVAVLRLPNDPLFCYEFSYNRTSHIDGTKFYACLQCRKAKAETRIKDYIRTIHLDGNRLLSRGDPFSGHHFACKPIFDAPHTDDDNASNDPRGNEARREHSLCMASSSISRQRAGGTVSCNVPPQLSPMRPLIEHAVEGYSGHIPHRQRMCAERPLNVRDIDEEQFSVLRPRSPCFEGRSKVGASSSQCVIERSRLRNVRSTKMAVMRSNYRYLLKRRPFNMAGRMLKARCYICFRMLRDAAQLSSHLSRHISEAPICKQCGQRCDADAAFDNKVWRICHTCMNNPTKESSVMVTDLLTLVTDNTEGNGSLNDSGPGSALSIDKQNMDRRSRDQLIVVD</sequence>
<evidence type="ECO:0000256" key="7">
    <source>
        <dbReference type="SAM" id="MobiDB-lite"/>
    </source>
</evidence>
<proteinExistence type="predicted"/>
<dbReference type="GO" id="GO:0008270">
    <property type="term" value="F:zinc ion binding"/>
    <property type="evidence" value="ECO:0007669"/>
    <property type="project" value="UniProtKB-KW"/>
</dbReference>
<dbReference type="InterPro" id="IPR006612">
    <property type="entry name" value="THAP_Znf"/>
</dbReference>
<evidence type="ECO:0000256" key="2">
    <source>
        <dbReference type="ARBA" id="ARBA00022771"/>
    </source>
</evidence>
<keyword evidence="2 5" id="KW-0863">Zinc-finger</keyword>
<accession>A0A0M3HRH4</accession>
<feature type="region of interest" description="Disordered" evidence="7">
    <location>
        <begin position="318"/>
        <end position="337"/>
    </location>
</feature>
<dbReference type="Proteomes" id="UP000036681">
    <property type="component" value="Unplaced"/>
</dbReference>
<dbReference type="InterPro" id="IPR038441">
    <property type="entry name" value="THAP_Znf_sf"/>
</dbReference>
<evidence type="ECO:0000256" key="4">
    <source>
        <dbReference type="ARBA" id="ARBA00023125"/>
    </source>
</evidence>
<keyword evidence="1" id="KW-0479">Metal-binding</keyword>
<dbReference type="PROSITE" id="PS50157">
    <property type="entry name" value="ZINC_FINGER_C2H2_2"/>
    <property type="match status" value="1"/>
</dbReference>
<dbReference type="WBParaSite" id="ALUE_0000490901-mRNA-1">
    <property type="protein sequence ID" value="ALUE_0000490901-mRNA-1"/>
    <property type="gene ID" value="ALUE_0000490901"/>
</dbReference>
<name>A0A0M3HRH4_ASCLU</name>
<protein>
    <submittedName>
        <fullName evidence="11">THAP-type domain-containing protein</fullName>
    </submittedName>
</protein>
<keyword evidence="10" id="KW-1185">Reference proteome</keyword>
<evidence type="ECO:0000259" key="9">
    <source>
        <dbReference type="PROSITE" id="PS50950"/>
    </source>
</evidence>
<reference evidence="11" key="1">
    <citation type="submission" date="2016-05" db="UniProtKB">
        <authorList>
            <consortium name="WormBaseParasite"/>
        </authorList>
    </citation>
    <scope>IDENTIFICATION</scope>
</reference>
<dbReference type="SUPFAM" id="SSF57716">
    <property type="entry name" value="Glucocorticoid receptor-like (DNA-binding domain)"/>
    <property type="match status" value="1"/>
</dbReference>
<feature type="domain" description="C2H2-type" evidence="8">
    <location>
        <begin position="465"/>
        <end position="492"/>
    </location>
</feature>
<dbReference type="AlphaFoldDB" id="A0A0M3HRH4"/>
<dbReference type="SMART" id="SM00980">
    <property type="entry name" value="THAP"/>
    <property type="match status" value="1"/>
</dbReference>
<dbReference type="PROSITE" id="PS00028">
    <property type="entry name" value="ZINC_FINGER_C2H2_1"/>
    <property type="match status" value="1"/>
</dbReference>
<keyword evidence="4 6" id="KW-0238">DNA-binding</keyword>
<keyword evidence="3" id="KW-0862">Zinc</keyword>
<feature type="domain" description="THAP-type" evidence="9">
    <location>
        <begin position="94"/>
        <end position="173"/>
    </location>
</feature>
<organism evidence="10 11">
    <name type="scientific">Ascaris lumbricoides</name>
    <name type="common">Giant roundworm</name>
    <dbReference type="NCBI Taxonomy" id="6252"/>
    <lineage>
        <taxon>Eukaryota</taxon>
        <taxon>Metazoa</taxon>
        <taxon>Ecdysozoa</taxon>
        <taxon>Nematoda</taxon>
        <taxon>Chromadorea</taxon>
        <taxon>Rhabditida</taxon>
        <taxon>Spirurina</taxon>
        <taxon>Ascaridomorpha</taxon>
        <taxon>Ascaridoidea</taxon>
        <taxon>Ascarididae</taxon>
        <taxon>Ascaris</taxon>
    </lineage>
</organism>
<evidence type="ECO:0000256" key="1">
    <source>
        <dbReference type="ARBA" id="ARBA00022723"/>
    </source>
</evidence>